<evidence type="ECO:0000313" key="5">
    <source>
        <dbReference type="EMBL" id="CAD9235389.1"/>
    </source>
</evidence>
<dbReference type="Pfam" id="PF02170">
    <property type="entry name" value="PAZ"/>
    <property type="match status" value="1"/>
</dbReference>
<dbReference type="Gene3D" id="3.30.420.10">
    <property type="entry name" value="Ribonuclease H-like superfamily/Ribonuclease H"/>
    <property type="match status" value="1"/>
</dbReference>
<dbReference type="PROSITE" id="PS50821">
    <property type="entry name" value="PAZ"/>
    <property type="match status" value="1"/>
</dbReference>
<dbReference type="InterPro" id="IPR012337">
    <property type="entry name" value="RNaseH-like_sf"/>
</dbReference>
<dbReference type="InterPro" id="IPR036397">
    <property type="entry name" value="RNaseH_sf"/>
</dbReference>
<dbReference type="Pfam" id="PF16487">
    <property type="entry name" value="ArgoMid"/>
    <property type="match status" value="1"/>
</dbReference>
<dbReference type="InterPro" id="IPR036085">
    <property type="entry name" value="PAZ_dom_sf"/>
</dbReference>
<organism evidence="5">
    <name type="scientific">Compsopogon caeruleus</name>
    <dbReference type="NCBI Taxonomy" id="31354"/>
    <lineage>
        <taxon>Eukaryota</taxon>
        <taxon>Rhodophyta</taxon>
        <taxon>Compsopogonophyceae</taxon>
        <taxon>Compsopogonales</taxon>
        <taxon>Compsopogonaceae</taxon>
        <taxon>Compsopogon</taxon>
    </lineage>
</organism>
<dbReference type="SMART" id="SM00950">
    <property type="entry name" value="Piwi"/>
    <property type="match status" value="1"/>
</dbReference>
<dbReference type="EMBL" id="HBGH01013326">
    <property type="protein sequence ID" value="CAD9235389.1"/>
    <property type="molecule type" value="Transcribed_RNA"/>
</dbReference>
<dbReference type="AlphaFoldDB" id="A0A7S1TFQ9"/>
<dbReference type="Pfam" id="PF02171">
    <property type="entry name" value="Piwi"/>
    <property type="match status" value="1"/>
</dbReference>
<dbReference type="Pfam" id="PF16486">
    <property type="entry name" value="ArgoN"/>
    <property type="match status" value="1"/>
</dbReference>
<proteinExistence type="inferred from homology"/>
<dbReference type="SMART" id="SM01163">
    <property type="entry name" value="DUF1785"/>
    <property type="match status" value="1"/>
</dbReference>
<dbReference type="Gene3D" id="3.40.50.2300">
    <property type="match status" value="1"/>
</dbReference>
<dbReference type="SUPFAM" id="SSF53098">
    <property type="entry name" value="Ribonuclease H-like"/>
    <property type="match status" value="1"/>
</dbReference>
<evidence type="ECO:0000256" key="2">
    <source>
        <dbReference type="SAM" id="MobiDB-lite"/>
    </source>
</evidence>
<sequence>MEVDGVETEQEVMGGTTTTTTTEEFRPVRRPGIGTAGQTLQVTSNFYTVELTKELGGIQQFDVTVIGKTKNSKSDRMSPNLLRKVITALETQHEERLGGARFAYDGRDLAFSDRAIDLSNDQFEVKLAEDDTFTVHLKRTRTADINELMEYIATGGEKDDPDHARQALQIILSTGPKEKYKSIGSSFYYPENAVDLGRGCEAWRGFHHSLRVLQGGLTLNVDISYSPFYQSRMADEVVLSILNFRGPPREVSDRERLEIERELRGLLVKTTHRDGQKGADRSLKIIGISRFSAEQDFFTNRDGREVSVASYFDEAYKPLLYPQLPCAVVERIDRGRGPKPDGKGPPLQQRIPFEVLKICPGQKRTKKLRDQMVASMIRACNVKPRARLDEAAQSRAIANYEEDPVANLFGISVAKEPLNVSARLLDPPTLHFNIFSQENQETPINGQWNMRNKMAYFSGQTLSHWGVLVLVDERMADNRRVQDTISGLLSACEEKGIKVENSNPPVKRDPYSRDVLAAMTDLKNMIESRSNGEACQLVLVIKDVDNEMYKNIKTASDISLGFPSQCALAKNLTKGPQYFGNITLKVNAKLGGRNWVLSAEDLRIGNDNDPFMVLGSCVTKPQNRSNTNGVASLVGSLDPQLGSYATTFTNQDAKDPYIIEMKSMVAIVLRRFRSEWGGKLPMKLLFYRDGASEGAFPTIMSNEIADIKAACASVEPGYEPKLTFIITTKRHHARFCPPPNFADRSGNCKPGTVIDAGICHARNWDFYLFSHSGIQGTSRPARYTVLLDEIGFDADSLQRITYNLCYTYARCPRSVSYVPVAYYAQLYGLRILHIQGGDDEFSDRQSVASGAHPGQGEEPVPAEPKKFNKIHERLETVMFYM</sequence>
<feature type="region of interest" description="Disordered" evidence="2">
    <location>
        <begin position="842"/>
        <end position="863"/>
    </location>
</feature>
<dbReference type="InterPro" id="IPR003165">
    <property type="entry name" value="Piwi"/>
</dbReference>
<protein>
    <recommendedName>
        <fullName evidence="6">Piwi domain-containing protein</fullName>
    </recommendedName>
</protein>
<dbReference type="SUPFAM" id="SSF101690">
    <property type="entry name" value="PAZ domain"/>
    <property type="match status" value="1"/>
</dbReference>
<name>A0A7S1TFQ9_9RHOD</name>
<dbReference type="GO" id="GO:0003723">
    <property type="term" value="F:RNA binding"/>
    <property type="evidence" value="ECO:0007669"/>
    <property type="project" value="InterPro"/>
</dbReference>
<gene>
    <name evidence="5" type="ORF">CCAE0312_LOCUS7480</name>
</gene>
<feature type="domain" description="Piwi" evidence="4">
    <location>
        <begin position="536"/>
        <end position="836"/>
    </location>
</feature>
<dbReference type="Gene3D" id="2.170.260.10">
    <property type="entry name" value="paz domain"/>
    <property type="match status" value="1"/>
</dbReference>
<evidence type="ECO:0008006" key="6">
    <source>
        <dbReference type="Google" id="ProtNLM"/>
    </source>
</evidence>
<feature type="domain" description="PAZ" evidence="3">
    <location>
        <begin position="236"/>
        <end position="360"/>
    </location>
</feature>
<accession>A0A7S1TFQ9</accession>
<dbReference type="InterPro" id="IPR014811">
    <property type="entry name" value="ArgoL1"/>
</dbReference>
<evidence type="ECO:0000259" key="3">
    <source>
        <dbReference type="PROSITE" id="PS50821"/>
    </source>
</evidence>
<dbReference type="InterPro" id="IPR003100">
    <property type="entry name" value="PAZ_dom"/>
</dbReference>
<dbReference type="CDD" id="cd02846">
    <property type="entry name" value="PAZ_argonaute_like"/>
    <property type="match status" value="1"/>
</dbReference>
<comment type="similarity">
    <text evidence="1">Belongs to the argonaute family.</text>
</comment>
<evidence type="ECO:0000259" key="4">
    <source>
        <dbReference type="PROSITE" id="PS50822"/>
    </source>
</evidence>
<dbReference type="Pfam" id="PF08699">
    <property type="entry name" value="ArgoL1"/>
    <property type="match status" value="1"/>
</dbReference>
<dbReference type="PANTHER" id="PTHR22891">
    <property type="entry name" value="EUKARYOTIC TRANSLATION INITIATION FACTOR 2C"/>
    <property type="match status" value="1"/>
</dbReference>
<dbReference type="InterPro" id="IPR032474">
    <property type="entry name" value="Argonaute_N"/>
</dbReference>
<dbReference type="InterPro" id="IPR032473">
    <property type="entry name" value="Argonaute_Mid_dom"/>
</dbReference>
<evidence type="ECO:0000256" key="1">
    <source>
        <dbReference type="RuleBase" id="RU361178"/>
    </source>
</evidence>
<reference evidence="5" key="1">
    <citation type="submission" date="2021-01" db="EMBL/GenBank/DDBJ databases">
        <authorList>
            <person name="Corre E."/>
            <person name="Pelletier E."/>
            <person name="Niang G."/>
            <person name="Scheremetjew M."/>
            <person name="Finn R."/>
            <person name="Kale V."/>
            <person name="Holt S."/>
            <person name="Cochrane G."/>
            <person name="Meng A."/>
            <person name="Brown T."/>
            <person name="Cohen L."/>
        </authorList>
    </citation>
    <scope>NUCLEOTIDE SEQUENCE</scope>
    <source>
        <strain evidence="5">SAG 36.94</strain>
    </source>
</reference>
<dbReference type="PROSITE" id="PS50822">
    <property type="entry name" value="PIWI"/>
    <property type="match status" value="1"/>
</dbReference>
<dbReference type="SMART" id="SM00949">
    <property type="entry name" value="PAZ"/>
    <property type="match status" value="1"/>
</dbReference>